<evidence type="ECO:0000259" key="2">
    <source>
        <dbReference type="Pfam" id="PF08241"/>
    </source>
</evidence>
<dbReference type="AlphaFoldDB" id="A0A6J4TX53"/>
<feature type="region of interest" description="Disordered" evidence="1">
    <location>
        <begin position="179"/>
        <end position="200"/>
    </location>
</feature>
<evidence type="ECO:0000313" key="3">
    <source>
        <dbReference type="EMBL" id="CAA9533960.1"/>
    </source>
</evidence>
<dbReference type="Gene3D" id="3.40.50.150">
    <property type="entry name" value="Vaccinia Virus protein VP39"/>
    <property type="match status" value="1"/>
</dbReference>
<name>A0A6J4TX53_9ACTN</name>
<reference evidence="3" key="1">
    <citation type="submission" date="2020-02" db="EMBL/GenBank/DDBJ databases">
        <authorList>
            <person name="Meier V. D."/>
        </authorList>
    </citation>
    <scope>NUCLEOTIDE SEQUENCE</scope>
    <source>
        <strain evidence="3">AVDCRST_MAG30</strain>
    </source>
</reference>
<dbReference type="InterPro" id="IPR029063">
    <property type="entry name" value="SAM-dependent_MTases_sf"/>
</dbReference>
<accession>A0A6J4TX53</accession>
<organism evidence="3">
    <name type="scientific">uncultured Solirubrobacteraceae bacterium</name>
    <dbReference type="NCBI Taxonomy" id="1162706"/>
    <lineage>
        <taxon>Bacteria</taxon>
        <taxon>Bacillati</taxon>
        <taxon>Actinomycetota</taxon>
        <taxon>Thermoleophilia</taxon>
        <taxon>Solirubrobacterales</taxon>
        <taxon>Solirubrobacteraceae</taxon>
        <taxon>environmental samples</taxon>
    </lineage>
</organism>
<dbReference type="Pfam" id="PF08241">
    <property type="entry name" value="Methyltransf_11"/>
    <property type="match status" value="1"/>
</dbReference>
<gene>
    <name evidence="3" type="ORF">AVDCRST_MAG30-4033</name>
</gene>
<sequence length="200" mass="21530">MTAYDRFDPTPDAAFYLVERKVVHIEAGAIAALRDVYDRELPRGAPLLDLMSSWRSHLPDDPALGPVTGLGMNAAEMEDNPQLAGHLIHDLNADPRLPFADGTFGACVCAVSVQYLTRPVEVFAEVARVLRPGGPAIVSFSNRCFPTKAVRPWVEGSDAEHVGLVRGYLQAAGFADVRDEAPPTPDDPLFVVTGRAPGPT</sequence>
<proteinExistence type="predicted"/>
<dbReference type="InterPro" id="IPR013216">
    <property type="entry name" value="Methyltransf_11"/>
</dbReference>
<dbReference type="PANTHER" id="PTHR43036:SF2">
    <property type="entry name" value="OS04G0481300 PROTEIN"/>
    <property type="match status" value="1"/>
</dbReference>
<evidence type="ECO:0000256" key="1">
    <source>
        <dbReference type="SAM" id="MobiDB-lite"/>
    </source>
</evidence>
<dbReference type="PANTHER" id="PTHR43036">
    <property type="entry name" value="OSJNBB0011N17.9 PROTEIN"/>
    <property type="match status" value="1"/>
</dbReference>
<dbReference type="SUPFAM" id="SSF53335">
    <property type="entry name" value="S-adenosyl-L-methionine-dependent methyltransferases"/>
    <property type="match status" value="1"/>
</dbReference>
<feature type="domain" description="Methyltransferase type 11" evidence="2">
    <location>
        <begin position="92"/>
        <end position="137"/>
    </location>
</feature>
<dbReference type="GO" id="GO:0008757">
    <property type="term" value="F:S-adenosylmethionine-dependent methyltransferase activity"/>
    <property type="evidence" value="ECO:0007669"/>
    <property type="project" value="InterPro"/>
</dbReference>
<protein>
    <recommendedName>
        <fullName evidence="2">Methyltransferase type 11 domain-containing protein</fullName>
    </recommendedName>
</protein>
<dbReference type="EMBL" id="CADCVS010000530">
    <property type="protein sequence ID" value="CAA9533960.1"/>
    <property type="molecule type" value="Genomic_DNA"/>
</dbReference>